<accession>A0A0P1BLN3</accession>
<evidence type="ECO:0000313" key="2">
    <source>
        <dbReference type="Proteomes" id="UP000054845"/>
    </source>
</evidence>
<dbReference type="EMBL" id="CCYA01000265">
    <property type="protein sequence ID" value="CEH17521.1"/>
    <property type="molecule type" value="Genomic_DNA"/>
</dbReference>
<reference evidence="1 2" key="1">
    <citation type="submission" date="2014-09" db="EMBL/GenBank/DDBJ databases">
        <authorList>
            <person name="Magalhaes I.L.F."/>
            <person name="Oliveira U."/>
            <person name="Santos F.R."/>
            <person name="Vidigal T.H.D.A."/>
            <person name="Brescovit A.D."/>
            <person name="Santos A.J."/>
        </authorList>
    </citation>
    <scope>NUCLEOTIDE SEQUENCE [LARGE SCALE GENOMIC DNA]</scope>
</reference>
<sequence length="67" mass="7689">MRFKRLVGFRGSCTPKPQKSLRYSTSPRLHLMHQTTMRLLTVDSPVQPVFTRPIICVLILCPLPLPD</sequence>
<evidence type="ECO:0000313" key="1">
    <source>
        <dbReference type="EMBL" id="CEH17521.1"/>
    </source>
</evidence>
<proteinExistence type="predicted"/>
<name>A0A0P1BLN3_9BASI</name>
<keyword evidence="2" id="KW-1185">Reference proteome</keyword>
<dbReference type="Proteomes" id="UP000054845">
    <property type="component" value="Unassembled WGS sequence"/>
</dbReference>
<dbReference type="AlphaFoldDB" id="A0A0P1BLN3"/>
<organism evidence="1 2">
    <name type="scientific">Ceraceosorus bombacis</name>
    <dbReference type="NCBI Taxonomy" id="401625"/>
    <lineage>
        <taxon>Eukaryota</taxon>
        <taxon>Fungi</taxon>
        <taxon>Dikarya</taxon>
        <taxon>Basidiomycota</taxon>
        <taxon>Ustilaginomycotina</taxon>
        <taxon>Exobasidiomycetes</taxon>
        <taxon>Ceraceosorales</taxon>
        <taxon>Ceraceosoraceae</taxon>
        <taxon>Ceraceosorus</taxon>
    </lineage>
</organism>
<protein>
    <submittedName>
        <fullName evidence="1">Uncharacterized protein</fullName>
    </submittedName>
</protein>